<reference evidence="2" key="1">
    <citation type="journal article" date="2023" name="Nat. Plants">
        <title>Single-cell RNA sequencing provides a high-resolution roadmap for understanding the multicellular compartmentation of specialized metabolism.</title>
        <authorList>
            <person name="Sun S."/>
            <person name="Shen X."/>
            <person name="Li Y."/>
            <person name="Li Y."/>
            <person name="Wang S."/>
            <person name="Li R."/>
            <person name="Zhang H."/>
            <person name="Shen G."/>
            <person name="Guo B."/>
            <person name="Wei J."/>
            <person name="Xu J."/>
            <person name="St-Pierre B."/>
            <person name="Chen S."/>
            <person name="Sun C."/>
        </authorList>
    </citation>
    <scope>NUCLEOTIDE SEQUENCE [LARGE SCALE GENOMIC DNA]</scope>
</reference>
<evidence type="ECO:0000313" key="1">
    <source>
        <dbReference type="EMBL" id="KAI5659793.1"/>
    </source>
</evidence>
<name>A0ACC0AIG9_CATRO</name>
<proteinExistence type="predicted"/>
<evidence type="ECO:0000313" key="2">
    <source>
        <dbReference type="Proteomes" id="UP001060085"/>
    </source>
</evidence>
<accession>A0ACC0AIG9</accession>
<keyword evidence="2" id="KW-1185">Reference proteome</keyword>
<protein>
    <submittedName>
        <fullName evidence="1">Uncharacterized protein</fullName>
    </submittedName>
</protein>
<gene>
    <name evidence="1" type="ORF">M9H77_28586</name>
</gene>
<dbReference type="EMBL" id="CM044706">
    <property type="protein sequence ID" value="KAI5659793.1"/>
    <property type="molecule type" value="Genomic_DNA"/>
</dbReference>
<dbReference type="Proteomes" id="UP001060085">
    <property type="component" value="Linkage Group LG06"/>
</dbReference>
<comment type="caution">
    <text evidence="1">The sequence shown here is derived from an EMBL/GenBank/DDBJ whole genome shotgun (WGS) entry which is preliminary data.</text>
</comment>
<sequence length="859" mass="97076">MMSRSYTNLLDLASGNFPVMGRERGERKRLPRVMTVPGVISELDDDQANSVASDVPSSVVVDRIIIVANQLPVKAKRRPDNTGWSFSWDDDSLLLHIKDGLPDDMEVIYVGSLRVEVDSSEQDDVSQLLLDRFKCVPAFLPSDILAKYYHGFCKQHLWPLFHYMLPFSASHGGRFDRSWWEAYVAANKIFSQKVIEVINPDDDYVWIHDYHLMVLPTFLRRRFNRLRMGFFLHSPFPSSEIYRTLPVREEILKALLNADLIGFHTFDYARHFLSCCSRMLGLEYQSKRGYIGLEYYGRTVGIKIMPVGIHMGQIESVLRLADKEWRVGELKQQFEGKTVLLGVDDMDIFKGVNLKLLAMEQMLNQHPKWRGRAVLVQIANPARGKGKDLEEIQEEIHASCKRINDNFRQPGYEPIVFIDSPVSLSERAAYFTIAECVVVTAVRDGMNLTPYEYIVCRQGITGPQTSSDSNAPKKSMLVVSEFIGCSPSLSGAIRVNPWNVETTAEALNEAISMADAEKQLRHEKHYKYVSTHDVAYWSRSFFQDLERTCKDHFRRRCWGIGLSFGFRVVALDPNFKKLSIDAIASAYSRAKNRAILLDYDGTVIPHASINKAPSQEVITIINKLCGDPKNIVFLVSGRGRDSLGKWFSPCRNLGIAAEHGYFLRWSANEEWETCGHGNDFGWMQMAEPVMKLYTESTDGSYIETKESALVWHHRDADPGFGSSQAKEMLDHLESVLANEPVAVKSGQFIVEVKPQGVSKGLVAERIFTSMSERGKQADFVLCIGDDRSDEDMFEVIGDAMNRGILSCSTLVFACTVGQKPSKAKYYLDDTVDVLTMLEALSDTPDSRLPPRVGFSETSL</sequence>
<organism evidence="1 2">
    <name type="scientific">Catharanthus roseus</name>
    <name type="common">Madagascar periwinkle</name>
    <name type="synonym">Vinca rosea</name>
    <dbReference type="NCBI Taxonomy" id="4058"/>
    <lineage>
        <taxon>Eukaryota</taxon>
        <taxon>Viridiplantae</taxon>
        <taxon>Streptophyta</taxon>
        <taxon>Embryophyta</taxon>
        <taxon>Tracheophyta</taxon>
        <taxon>Spermatophyta</taxon>
        <taxon>Magnoliopsida</taxon>
        <taxon>eudicotyledons</taxon>
        <taxon>Gunneridae</taxon>
        <taxon>Pentapetalae</taxon>
        <taxon>asterids</taxon>
        <taxon>lamiids</taxon>
        <taxon>Gentianales</taxon>
        <taxon>Apocynaceae</taxon>
        <taxon>Rauvolfioideae</taxon>
        <taxon>Vinceae</taxon>
        <taxon>Catharanthinae</taxon>
        <taxon>Catharanthus</taxon>
    </lineage>
</organism>